<protein>
    <submittedName>
        <fullName evidence="2">N-acetyltransferase</fullName>
    </submittedName>
</protein>
<dbReference type="Gene3D" id="3.40.630.30">
    <property type="match status" value="1"/>
</dbReference>
<dbReference type="GO" id="GO:0016747">
    <property type="term" value="F:acyltransferase activity, transferring groups other than amino-acyl groups"/>
    <property type="evidence" value="ECO:0007669"/>
    <property type="project" value="InterPro"/>
</dbReference>
<dbReference type="RefSeq" id="WP_119424193.1">
    <property type="nucleotide sequence ID" value="NZ_QQXK01000009.1"/>
</dbReference>
<dbReference type="Proteomes" id="UP000265419">
    <property type="component" value="Unassembled WGS sequence"/>
</dbReference>
<evidence type="ECO:0000313" key="2">
    <source>
        <dbReference type="EMBL" id="RII42648.1"/>
    </source>
</evidence>
<keyword evidence="2" id="KW-0808">Transferase</keyword>
<evidence type="ECO:0000259" key="1">
    <source>
        <dbReference type="PROSITE" id="PS51186"/>
    </source>
</evidence>
<comment type="caution">
    <text evidence="2">The sequence shown here is derived from an EMBL/GenBank/DDBJ whole genome shotgun (WGS) entry which is preliminary data.</text>
</comment>
<keyword evidence="3" id="KW-1185">Reference proteome</keyword>
<dbReference type="SUPFAM" id="SSF55729">
    <property type="entry name" value="Acyl-CoA N-acyltransferases (Nat)"/>
    <property type="match status" value="1"/>
</dbReference>
<dbReference type="AlphaFoldDB" id="A0A399JAT1"/>
<reference evidence="2 3" key="1">
    <citation type="submission" date="2018-07" db="EMBL/GenBank/DDBJ databases">
        <title>Arthrobacter sp. nov., isolated from raw cow's milk with high bacterial count.</title>
        <authorList>
            <person name="Hahne J."/>
            <person name="Isele D."/>
            <person name="Lipski A."/>
        </authorList>
    </citation>
    <scope>NUCLEOTIDE SEQUENCE [LARGE SCALE GENOMIC DNA]</scope>
    <source>
        <strain evidence="2 3">JZ R-35</strain>
    </source>
</reference>
<proteinExistence type="predicted"/>
<evidence type="ECO:0000313" key="3">
    <source>
        <dbReference type="Proteomes" id="UP000265419"/>
    </source>
</evidence>
<accession>A0A399JAT1</accession>
<sequence length="175" mass="19032">MTVGGGVELRKAEASDAATFAAWELDPVFCAHNDWSFGSPQDESIEWWTRSLGQPDVELTRLVALVEGEVVGYVDLHGAEADIKELGYAVAPSERWGTGMGTALARTGLAYGFEQLRLERIWAEAIEANAASVRILERVGMREIGPGEPAVLLGQTSRYRRIEISRVEFLAAAPG</sequence>
<dbReference type="InterPro" id="IPR016181">
    <property type="entry name" value="Acyl_CoA_acyltransferase"/>
</dbReference>
<name>A0A399JAT1_9MICC</name>
<dbReference type="PANTHER" id="PTHR43415:SF3">
    <property type="entry name" value="GNAT-FAMILY ACETYLTRANSFERASE"/>
    <property type="match status" value="1"/>
</dbReference>
<dbReference type="EMBL" id="QQXK01000009">
    <property type="protein sequence ID" value="RII42648.1"/>
    <property type="molecule type" value="Genomic_DNA"/>
</dbReference>
<dbReference type="InterPro" id="IPR000182">
    <property type="entry name" value="GNAT_dom"/>
</dbReference>
<dbReference type="Pfam" id="PF13302">
    <property type="entry name" value="Acetyltransf_3"/>
    <property type="match status" value="1"/>
</dbReference>
<feature type="domain" description="N-acetyltransferase" evidence="1">
    <location>
        <begin position="7"/>
        <end position="163"/>
    </location>
</feature>
<organism evidence="2 3">
    <name type="scientific">Galactobacter valiniphilus</name>
    <dbReference type="NCBI Taxonomy" id="2676122"/>
    <lineage>
        <taxon>Bacteria</taxon>
        <taxon>Bacillati</taxon>
        <taxon>Actinomycetota</taxon>
        <taxon>Actinomycetes</taxon>
        <taxon>Micrococcales</taxon>
        <taxon>Micrococcaceae</taxon>
        <taxon>Galactobacter</taxon>
    </lineage>
</organism>
<dbReference type="PROSITE" id="PS51186">
    <property type="entry name" value="GNAT"/>
    <property type="match status" value="1"/>
</dbReference>
<gene>
    <name evidence="2" type="ORF">DWB68_05740</name>
</gene>
<dbReference type="PANTHER" id="PTHR43415">
    <property type="entry name" value="SPERMIDINE N(1)-ACETYLTRANSFERASE"/>
    <property type="match status" value="1"/>
</dbReference>